<name>A0A558BYL4_9BACT</name>
<evidence type="ECO:0008006" key="3">
    <source>
        <dbReference type="Google" id="ProtNLM"/>
    </source>
</evidence>
<protein>
    <recommendedName>
        <fullName evidence="3">Glycosyltransferase family 2 protein</fullName>
    </recommendedName>
</protein>
<dbReference type="RefSeq" id="WP_144846684.1">
    <property type="nucleotide sequence ID" value="NZ_VMRJ01000002.1"/>
</dbReference>
<comment type="caution">
    <text evidence="1">The sequence shown here is derived from an EMBL/GenBank/DDBJ whole genome shotgun (WGS) entry which is preliminary data.</text>
</comment>
<dbReference type="SUPFAM" id="SSF53448">
    <property type="entry name" value="Nucleotide-diphospho-sugar transferases"/>
    <property type="match status" value="1"/>
</dbReference>
<dbReference type="InterPro" id="IPR029044">
    <property type="entry name" value="Nucleotide-diphossugar_trans"/>
</dbReference>
<keyword evidence="2" id="KW-1185">Reference proteome</keyword>
<sequence>MKQSVALIVVIPVGPKCQPEFILDTLASVEHYIHSSHQIILSDDSQNPTICEAVTAQRPDVVVLTTSENHGKWLGLYVSLCNAYRYALDNYDFEALLRLDTDALIIGHDPELPALELFRRDPTIGLAGRFIRGISSPDDLGNVWDNKVVREMFTSIGKVFTRHFLRQPMIHWRIRPVMFQAIYKGYEFGDFVFGGTYVFSRTGLEALRDQGFLPLAGVQKAQLEEDYFFSMLVKAAGLELGDLAIGDQPFGVAWIGLPASPETLALANKKIIHSTRSWKDMKEADIRQYFKDRRTQDDYAPQLLPMEV</sequence>
<proteinExistence type="predicted"/>
<reference evidence="1 2" key="1">
    <citation type="submission" date="2019-07" db="EMBL/GenBank/DDBJ databases">
        <title>Hymenobacter sp. straun FUR1 Genome sequencing and assembly.</title>
        <authorList>
            <person name="Chhetri G."/>
        </authorList>
    </citation>
    <scope>NUCLEOTIDE SEQUENCE [LARGE SCALE GENOMIC DNA]</scope>
    <source>
        <strain evidence="1 2">Fur1</strain>
    </source>
</reference>
<gene>
    <name evidence="1" type="ORF">FNT36_09280</name>
</gene>
<evidence type="ECO:0000313" key="2">
    <source>
        <dbReference type="Proteomes" id="UP000317624"/>
    </source>
</evidence>
<dbReference type="Proteomes" id="UP000317624">
    <property type="component" value="Unassembled WGS sequence"/>
</dbReference>
<dbReference type="EMBL" id="VMRJ01000002">
    <property type="protein sequence ID" value="TVT41614.1"/>
    <property type="molecule type" value="Genomic_DNA"/>
</dbReference>
<accession>A0A558BYL4</accession>
<dbReference type="OrthoDB" id="5184006at2"/>
<evidence type="ECO:0000313" key="1">
    <source>
        <dbReference type="EMBL" id="TVT41614.1"/>
    </source>
</evidence>
<dbReference type="AlphaFoldDB" id="A0A558BYL4"/>
<organism evidence="1 2">
    <name type="scientific">Hymenobacter setariae</name>
    <dbReference type="NCBI Taxonomy" id="2594794"/>
    <lineage>
        <taxon>Bacteria</taxon>
        <taxon>Pseudomonadati</taxon>
        <taxon>Bacteroidota</taxon>
        <taxon>Cytophagia</taxon>
        <taxon>Cytophagales</taxon>
        <taxon>Hymenobacteraceae</taxon>
        <taxon>Hymenobacter</taxon>
    </lineage>
</organism>